<keyword evidence="6" id="KW-0067">ATP-binding</keyword>
<keyword evidence="6" id="KW-0547">Nucleotide-binding</keyword>
<organism evidence="6 7">
    <name type="scientific">Marinomonas arenicola</name>
    <dbReference type="NCBI Taxonomy" id="569601"/>
    <lineage>
        <taxon>Bacteria</taxon>
        <taxon>Pseudomonadati</taxon>
        <taxon>Pseudomonadota</taxon>
        <taxon>Gammaproteobacteria</taxon>
        <taxon>Oceanospirillales</taxon>
        <taxon>Oceanospirillaceae</taxon>
        <taxon>Marinomonas</taxon>
    </lineage>
</organism>
<evidence type="ECO:0000256" key="1">
    <source>
        <dbReference type="ARBA" id="ARBA00004370"/>
    </source>
</evidence>
<keyword evidence="3" id="KW-0813">Transport</keyword>
<dbReference type="InterPro" id="IPR050388">
    <property type="entry name" value="ABC_Ni/Peptide_Import"/>
</dbReference>
<comment type="similarity">
    <text evidence="2">Belongs to the ABC transporter superfamily.</text>
</comment>
<keyword evidence="5" id="KW-0472">Membrane</keyword>
<evidence type="ECO:0000256" key="3">
    <source>
        <dbReference type="ARBA" id="ARBA00022448"/>
    </source>
</evidence>
<dbReference type="PANTHER" id="PTHR43297">
    <property type="entry name" value="OLIGOPEPTIDE TRANSPORT ATP-BINDING PROTEIN APPD"/>
    <property type="match status" value="1"/>
</dbReference>
<protein>
    <submittedName>
        <fullName evidence="6">ABC transporter ATP-binding protein</fullName>
    </submittedName>
</protein>
<evidence type="ECO:0000313" key="7">
    <source>
        <dbReference type="Proteomes" id="UP001379949"/>
    </source>
</evidence>
<comment type="subcellular location">
    <subcellularLocation>
        <location evidence="1">Membrane</location>
    </subcellularLocation>
</comment>
<dbReference type="PANTHER" id="PTHR43297:SF7">
    <property type="entry name" value="D,D-DIPEPTIDE TRANSPORT ATP-BINDING PROTEIN DDPD-RELATED"/>
    <property type="match status" value="1"/>
</dbReference>
<evidence type="ECO:0000313" key="6">
    <source>
        <dbReference type="EMBL" id="MEL0615179.1"/>
    </source>
</evidence>
<dbReference type="Gene3D" id="3.40.50.300">
    <property type="entry name" value="P-loop containing nucleotide triphosphate hydrolases"/>
    <property type="match status" value="1"/>
</dbReference>
<keyword evidence="4" id="KW-1003">Cell membrane</keyword>
<sequence>EPTMGLDCSRRDDIFLLLKKSAQGGSLLTITHDIDVAQQLGGDFLVIKNGDMLEAGSAESVLTNPQAEY</sequence>
<evidence type="ECO:0000256" key="5">
    <source>
        <dbReference type="ARBA" id="ARBA00023136"/>
    </source>
</evidence>
<evidence type="ECO:0000256" key="2">
    <source>
        <dbReference type="ARBA" id="ARBA00005417"/>
    </source>
</evidence>
<evidence type="ECO:0000256" key="4">
    <source>
        <dbReference type="ARBA" id="ARBA00022475"/>
    </source>
</evidence>
<dbReference type="Proteomes" id="UP001379949">
    <property type="component" value="Unassembled WGS sequence"/>
</dbReference>
<reference evidence="6 7" key="1">
    <citation type="submission" date="2024-02" db="EMBL/GenBank/DDBJ databases">
        <title>Bacteria isolated from the canopy kelp, Nereocystis luetkeana.</title>
        <authorList>
            <person name="Pfister C.A."/>
            <person name="Younker I.T."/>
            <person name="Light S.H."/>
        </authorList>
    </citation>
    <scope>NUCLEOTIDE SEQUENCE [LARGE SCALE GENOMIC DNA]</scope>
    <source>
        <strain evidence="6 7">TI.4.07</strain>
    </source>
</reference>
<dbReference type="SUPFAM" id="SSF52540">
    <property type="entry name" value="P-loop containing nucleoside triphosphate hydrolases"/>
    <property type="match status" value="1"/>
</dbReference>
<comment type="caution">
    <text evidence="6">The sequence shown here is derived from an EMBL/GenBank/DDBJ whole genome shotgun (WGS) entry which is preliminary data.</text>
</comment>
<accession>A0ABU9GC44</accession>
<dbReference type="InterPro" id="IPR027417">
    <property type="entry name" value="P-loop_NTPase"/>
</dbReference>
<keyword evidence="7" id="KW-1185">Reference proteome</keyword>
<gene>
    <name evidence="6" type="ORF">V6242_18800</name>
</gene>
<proteinExistence type="inferred from homology"/>
<name>A0ABU9GC44_9GAMM</name>
<dbReference type="GO" id="GO:0005524">
    <property type="term" value="F:ATP binding"/>
    <property type="evidence" value="ECO:0007669"/>
    <property type="project" value="UniProtKB-KW"/>
</dbReference>
<feature type="non-terminal residue" evidence="6">
    <location>
        <position position="69"/>
    </location>
</feature>
<feature type="non-terminal residue" evidence="6">
    <location>
        <position position="1"/>
    </location>
</feature>
<dbReference type="EMBL" id="JBAKAR010000422">
    <property type="protein sequence ID" value="MEL0615179.1"/>
    <property type="molecule type" value="Genomic_DNA"/>
</dbReference>